<comment type="caution">
    <text evidence="7">The sequence shown here is derived from an EMBL/GenBank/DDBJ whole genome shotgun (WGS) entry which is preliminary data.</text>
</comment>
<dbReference type="Proteomes" id="UP001333110">
    <property type="component" value="Unassembled WGS sequence"/>
</dbReference>
<dbReference type="Pfam" id="PF18362">
    <property type="entry name" value="THB"/>
    <property type="match status" value="1"/>
</dbReference>
<reference evidence="7 8" key="1">
    <citation type="journal article" date="2023" name="J. Hered.">
        <title>Chromosome-level genome of the wood stork (Mycteria americana) provides insight into avian chromosome evolution.</title>
        <authorList>
            <person name="Flamio R. Jr."/>
            <person name="Ramstad K.M."/>
        </authorList>
    </citation>
    <scope>NUCLEOTIDE SEQUENCE [LARGE SCALE GENOMIC DNA]</scope>
    <source>
        <strain evidence="7">JAX WOST 10</strain>
    </source>
</reference>
<keyword evidence="1" id="KW-0677">Repeat</keyword>
<dbReference type="SUPFAM" id="SSF48726">
    <property type="entry name" value="Immunoglobulin"/>
    <property type="match status" value="6"/>
</dbReference>
<dbReference type="Pfam" id="PF00041">
    <property type="entry name" value="fn3"/>
    <property type="match status" value="4"/>
</dbReference>
<proteinExistence type="predicted"/>
<feature type="domain" description="Ig-like" evidence="5">
    <location>
        <begin position="3459"/>
        <end position="3551"/>
    </location>
</feature>
<sequence>MHPGIGAAETCAPEVAGELEKHPEPVCSGGSSGLISDPPDCPSLAGSGLYCLVLWCLLTTNSIRRAGEIPLVLVTHLSMTRSWKETAGRMLMAALVCTLKRPEKHGTVSNQGSMSSRISPLPVPRVVAIILHAPGGEAALTSKLFFSLGPVLQGSSPHSPISPNPLEVLFRSPSACHPNRLSKAAVARMKIEGSAKECCSGEGCDGITTSQIQFFLYSANAQRTAVSVKGRWILALAGVDALLDHFIRNVCAGNPWGNVGLAQPVLTGSRGKRPRDNVLLQRAAWKRTWGPLGRDTDVMVDAKLNMNELCALIIKLTASWAKLEGMWPAEQGVITKRGLGNCHHDPAGPEEPEGVRNCSGTEEYRPALSDDKHHVDTKTCIQVIPVTSGKAPGTQYPLVRLTLELAFYLAFDNHGAVDGACCHHLSTHPHQVLGGGQVTQIAIRAYKGRLLSVVVLGQANSPVTGFIYQRERARERLSVREGEAEGETEGAAEKDPRDRVLIPQLSTDCRKDTGDYEISQGLMASENQSTVKSFKKSSVPGVVITQFVDDIPQGCSTPDFEQKPVSQTLQEGKNAIFRAVVKGVPTPDVKWTRIQGGMDDPAKYETFFNNVTNEFILQINKLTTDDSDLYRCFAVNEYGEAACSAGLRIIQVRFKRKAKYVPVHPADELRKKLQDFRKLLRKRAPAPKPKPLDKEAVWQLLLHADRRDYEKICMKYGIVDFRGMLRKLQEIRRDTESEQAELVHSVKNFQHIKVNKDGKATFRLEMDLKNSNSKVYLLKDGERLRYGTGDEYRKHCLRRIGKRYTFIVNDVQPEDAGLYQVRVEDVPVFSTELDAESIPVRFEQPLSDVHCPEEEDAVFESILRTPCYDAVWLHKTHLLEASEKHQISVTPDGLTHQLIIKNVVPSDNGMYTLDTGLCSSNAWLIVEHAKGKRRQGERDEREKSEWLKETLPDKERATKLRRREYVSDEDHLMDTGVEEDGWYRNGQGGSQGHSIDVDGSHRFLGKDGLRGAHRNGKMGFGQFSGADLDGDSMTNDGSSFGLKGLRGKSGLRPFRGKDSMTGRADTGDELGEAGEWYSVDGRDDGMLDAVNVDLDDGEGVGSQRDKDGKLGDTSYRAGFGGVGRLGAADGSSVLDGLDPDSTGVGDGKGDLFSRTSPGIGARKNAAGTEIAGGMRSPYGKDGQTLDASGHLAQAGRSGLLYGPGGLPAGDGAIPGAGGSSIGEVVGFYGPDGQPVGAGVGDAGVAGAGGTESHYGKDGLPVGAGIGGAGAGGVGSPYGKDGLPAGGGAGVAGAGGFGSPYGKDGLPAGAGLGGAGVAGVGGVGFPYGKDGLPVGGGLVGVAGAGGVGSPYGKDGLPAGVGVAGAGGVGSPYGKDGLPAGAGLGGAGVAGAGGVGSPYGKDGLPAGVGRAGVADAGGVGSPYGKDGLPVGGGAGEAGAGGVGSPYGKDGLPAGAGIAGAGGFGSPYGKDGLPVGTGLGGAGVAGAGGVGSPYGKDGLPAGVGAGGASVAGAGGVGSPYGKDGLPVGGGAGGAGAGGVLSPYGKDGLPAGVGVGGAGVAGTGGVGYPYGKDGLPAGAGVSGDVGDGFGGVGSPYGKDGLPAGAGASVWGVGSPYGKGGLPVGGGAGVAGAGGVGYPYGKDGLAAGAGLGGAAVAGAGGLGSPYGKDGLPAGAGIGAAGAGGVRSPYGKDGLPAGVGLGGAGVASVGGVGSPYGKDGLPAGAGIGSAGVAGAGGVGYPCGKDGLPAGAGIGGAGVAGVGGVGSPYGKDGLPARAGIGGAGVAGVGGVGSPYGKDGLPAQAEVGGAGVAGAGGLGAPYGKDGLPAGAGIGGPSAGGVGSPYGKDGLPAGAGLGGVAAARGVTYPYGKDGLPAGAGAGVAGGRGAGSPYGKDGLPGGGGAGVAGGRGAGSPYGKDGLPVGAGAGDAGVAGAGRFGSPYGKDGLPVGAGAGDAGVAGAGGVGSPYGKDGLPAGAGLGGAGAGAVGSPYGKDGLPAGAGAGGAGAGGLGSPYGKDGLPAGAGLGGVAGAGGVGSPYGKDGLPAGVGAGGAGVAGAGGVGSPYGKDGLPAGVGAGGAGVSGAGGVGSPYGKDGLPVGGGAGVAGAGGVGPPYGKDGLPAGVGAGVAGAGGVGSPYGKDGLPAGVGAGVADAGGLGSPYGKDGVPPGAGLGGVAGAGGLGSPYGKDGVPPGAGLGGVAGAGGVGSPYGKDGLPAGVGAGGAGVAGAGGVGSPYGKDGLLVGAGAGGAGVAGARGFGSPYGKDGLPVGAGAGGAGVAGAGGFGSPYGKDGLPAGAGAGGAGVAGAGGFGSPYGKDGLPAGVGAGGAGVAGAGGVGSPYGKDGLPAGAGAGVAGAGGLGSPYGMDGLPAGAGVAGAGGFSSLYGKDGTPAGVGAGGAGVAGAGGVGSPYGKDGLPVGGGAGGAGAGGVLSPYGKDGLPAGGGAGGAGVAGAGGVGSPYGKDGLPAGVGAGGASVAGAGGVGSPYGKDGLPVGGGAGGAGAGGVLSPYGKDGLPAGVGAGGAGVAGAGGVGSPYGKDGLPAGVGAGGAGVAGAGGVVSPYGKDGLPAGVGAGGAGVAGAGGVGSPYGKGGLPAGVGAGVAGAGGVGSPYGKDGLPAGAGAGVAGAGGLGSPYGMDGLPAGAGVAGAGGFSSLYGKDGTPAGAGVGSAGVNGTGGAGSHYGKDGLPVGMGTGAGTGVAGFGSPYGKDGLPGEVSARVAGGRGTGSFYGKDSLPTGAVAGAAHFPFRGEDVMGSRHGRDAMPSRAQGYIGGARGDGFSSDGGGVSGSAIRSAGSPCGKESGSAGARAGVGGVGGLGGDESELHSVRGKEGVVGAVGRGGEYGLDSHPGKSSTGGEAGKGTASHFRGSGNKGSSHDRDSLSGQGDARGKDRDLGQLGSLYGKNSAFGGSGSKPRDRSAYGRNSGGFGQGSLDYGQMSDLYGGPPSINQRKQEPSLDIKANDFLKNTESMGKRRRYCLDDLKAPRCHVNKQLLDVRVLKGEPAELSCTVSKDEVTGTWFKDGLKLKSMDGVFFEKEGLVHKLIIDKVEDIHAGKYRFEGGDIKTEASIFVEDPPQVDKVLLKNLTNVPTVAKAGQKVKIKIPFKGRLPVRAMWLKDRLELVDDKRIRVDKTETFTTLSISSSERKDCGDYKVRLKNDSGVLEINLKLVVIDKPQPPAGPIKIVESSANDITIQWKPPKDDGGKPLQSYIVESQQVGKNDWVTLGETPRSCTTFTTNKVEQDTSYYFRVRAVNAEGTSDALESDEVKAVSKASPGAPDPPEIVSASRDTITISWKAPRKTGTSRIVGYIVQKRKKGTTTWLPVNNVPIADKKLKMTNLKKGLQYEFRVAAVNAAGIGDASEPSQPVFARDSTKSPGQVQDLKVSSSDSTSVTLTWKRPEAKDGSDVKGYEVEMRSSNTLNWTKCNTVPIEMTTYTVKGLQAKEMYFLRVRALNDSGPGEAAELEACIEAAPPVVSPRLLIDDTVKSFLVIKAGNTIRVNIPFEASPDPVVTWLKDRLPLPKRATINTEDGTTQLLIGAAEFTDSGTYTVELQNGLGKRETFSFQVQVTDIPQSPGPIQLEENVPNTVTVTWEPSASEKWESNLYYTVLKRESQKGLWHVVGDLIYTNKFTFTKLIPGRDYYFRVVAKNDLGASGPSETVQPWRIKKPKVEFQVKPQKYRGVNQNQPPRFLAPLKPHVVTTGSECHMTCAVGGQPPPKITWYKDSRDISNDPTYFCTNSFGVCSLVVLGVTKHDEGEYMVEATNELGRAFSKAFLTIKVQELQNRRSCKMCKTPPCSMTFLRASLHYYANEKVFTENWLYAKAMYLFSDKYEVPPEILCHGWEIPSLSGEGDWKAKMPSLTHQMKPMYVPPVICKRNRGLLPFKVSASIKGTTVCSSLPHHVWAPLVSAPSYGLPNPPKSCYRNRLGLPRTASMDPPGSSLAACVILKKGVGQCRCLACALCHAEATCP</sequence>
<feature type="region of interest" description="Disordered" evidence="4">
    <location>
        <begin position="1141"/>
        <end position="1186"/>
    </location>
</feature>
<dbReference type="FunFam" id="2.60.40.10:FF:001438">
    <property type="entry name" value="Immunoglobulin-like and fibronectin type III domain-containing protein 1"/>
    <property type="match status" value="1"/>
</dbReference>
<dbReference type="PROSITE" id="PS50853">
    <property type="entry name" value="FN3"/>
    <property type="match status" value="4"/>
</dbReference>
<accession>A0AAN7RN02</accession>
<feature type="domain" description="Ig-like" evidence="5">
    <location>
        <begin position="2968"/>
        <end position="3039"/>
    </location>
</feature>
<dbReference type="InterPro" id="IPR013098">
    <property type="entry name" value="Ig_I-set"/>
</dbReference>
<protein>
    <recommendedName>
        <fullName evidence="9">Immunoglobulin-like and fibronectin type III domain-containing protein 1</fullName>
    </recommendedName>
</protein>
<name>A0AAN7RN02_MYCAM</name>
<dbReference type="SMART" id="SM00408">
    <property type="entry name" value="IGc2"/>
    <property type="match status" value="3"/>
</dbReference>
<dbReference type="SMART" id="SM00060">
    <property type="entry name" value="FN3"/>
    <property type="match status" value="4"/>
</dbReference>
<evidence type="ECO:0000256" key="3">
    <source>
        <dbReference type="ARBA" id="ARBA00023319"/>
    </source>
</evidence>
<evidence type="ECO:0000313" key="8">
    <source>
        <dbReference type="Proteomes" id="UP001333110"/>
    </source>
</evidence>
<evidence type="ECO:0000259" key="6">
    <source>
        <dbReference type="PROSITE" id="PS50853"/>
    </source>
</evidence>
<dbReference type="GO" id="GO:0031430">
    <property type="term" value="C:M band"/>
    <property type="evidence" value="ECO:0007669"/>
    <property type="project" value="TreeGrafter"/>
</dbReference>
<dbReference type="Pfam" id="PF07679">
    <property type="entry name" value="I-set"/>
    <property type="match status" value="5"/>
</dbReference>
<keyword evidence="2" id="KW-1015">Disulfide bond</keyword>
<dbReference type="FunFam" id="2.60.40.10:FF:001232">
    <property type="entry name" value="Immunoglobulin-like and fibronectin type III domain-containing 1"/>
    <property type="match status" value="1"/>
</dbReference>
<dbReference type="SMART" id="SM00409">
    <property type="entry name" value="IG"/>
    <property type="match status" value="7"/>
</dbReference>
<evidence type="ECO:0000256" key="2">
    <source>
        <dbReference type="ARBA" id="ARBA00023157"/>
    </source>
</evidence>
<dbReference type="FunFam" id="2.60.40.10:FF:001231">
    <property type="entry name" value="Immunoglobulin-like and fibronectin type III domain containing 1"/>
    <property type="match status" value="1"/>
</dbReference>
<keyword evidence="3" id="KW-0393">Immunoglobulin domain</keyword>
<feature type="domain" description="Fibronectin type-III" evidence="6">
    <location>
        <begin position="3259"/>
        <end position="3358"/>
    </location>
</feature>
<dbReference type="FunFam" id="2.60.40.10:FF:000032">
    <property type="entry name" value="palladin isoform X1"/>
    <property type="match status" value="1"/>
</dbReference>
<feature type="domain" description="Ig-like" evidence="5">
    <location>
        <begin position="3670"/>
        <end position="3758"/>
    </location>
</feature>
<evidence type="ECO:0000259" key="5">
    <source>
        <dbReference type="PROSITE" id="PS50835"/>
    </source>
</evidence>
<feature type="region of interest" description="Disordered" evidence="4">
    <location>
        <begin position="2822"/>
        <end position="2937"/>
    </location>
</feature>
<dbReference type="EMBL" id="JAUNZN010000022">
    <property type="protein sequence ID" value="KAK4809180.1"/>
    <property type="molecule type" value="Genomic_DNA"/>
</dbReference>
<dbReference type="InterPro" id="IPR003598">
    <property type="entry name" value="Ig_sub2"/>
</dbReference>
<dbReference type="GO" id="GO:0045214">
    <property type="term" value="P:sarcomere organization"/>
    <property type="evidence" value="ECO:0007669"/>
    <property type="project" value="TreeGrafter"/>
</dbReference>
<dbReference type="PROSITE" id="PS50835">
    <property type="entry name" value="IG_LIKE"/>
    <property type="match status" value="4"/>
</dbReference>
<evidence type="ECO:0008006" key="9">
    <source>
        <dbReference type="Google" id="ProtNLM"/>
    </source>
</evidence>
<dbReference type="FunFam" id="2.60.40.10:FF:000034">
    <property type="entry name" value="Titin isoform A"/>
    <property type="match status" value="1"/>
</dbReference>
<dbReference type="FunFam" id="2.60.40.10:FF:001401">
    <property type="entry name" value="immunoglobulin-like and fibronectin type III domain-containing protein 1"/>
    <property type="match status" value="1"/>
</dbReference>
<dbReference type="InterPro" id="IPR013783">
    <property type="entry name" value="Ig-like_fold"/>
</dbReference>
<dbReference type="InterPro" id="IPR003961">
    <property type="entry name" value="FN3_dom"/>
</dbReference>
<keyword evidence="8" id="KW-1185">Reference proteome</keyword>
<dbReference type="InterPro" id="IPR050964">
    <property type="entry name" value="Striated_Muscle_Regulatory"/>
</dbReference>
<dbReference type="InterPro" id="IPR003599">
    <property type="entry name" value="Ig_sub"/>
</dbReference>
<feature type="domain" description="Ig-like" evidence="5">
    <location>
        <begin position="558"/>
        <end position="648"/>
    </location>
</feature>
<dbReference type="SUPFAM" id="SSF49265">
    <property type="entry name" value="Fibronectin type III"/>
    <property type="match status" value="3"/>
</dbReference>
<dbReference type="PANTHER" id="PTHR13817">
    <property type="entry name" value="TITIN"/>
    <property type="match status" value="1"/>
</dbReference>
<dbReference type="Gene3D" id="2.60.40.10">
    <property type="entry name" value="Immunoglobulins"/>
    <property type="match status" value="11"/>
</dbReference>
<dbReference type="InterPro" id="IPR036116">
    <property type="entry name" value="FN3_sf"/>
</dbReference>
<feature type="domain" description="Fibronectin type-III" evidence="6">
    <location>
        <begin position="3360"/>
        <end position="3455"/>
    </location>
</feature>
<gene>
    <name evidence="7" type="ORF">QYF61_006438</name>
</gene>
<dbReference type="PANTHER" id="PTHR13817:SF181">
    <property type="entry name" value="IMMUNOGLOBULIN-LIKE AND FIBRONECTIN TYPE III DOMAIN-CONTAINING PROTEIN 1"/>
    <property type="match status" value="1"/>
</dbReference>
<dbReference type="CDD" id="cd00063">
    <property type="entry name" value="FN3"/>
    <property type="match status" value="4"/>
</dbReference>
<dbReference type="PRINTS" id="PR00014">
    <property type="entry name" value="FNTYPEIII"/>
</dbReference>
<dbReference type="FunFam" id="2.60.40.10:FF:000031">
    <property type="entry name" value="Myosin-binding protein C, slow type"/>
    <property type="match status" value="1"/>
</dbReference>
<organism evidence="7 8">
    <name type="scientific">Mycteria americana</name>
    <name type="common">Wood stork</name>
    <dbReference type="NCBI Taxonomy" id="33587"/>
    <lineage>
        <taxon>Eukaryota</taxon>
        <taxon>Metazoa</taxon>
        <taxon>Chordata</taxon>
        <taxon>Craniata</taxon>
        <taxon>Vertebrata</taxon>
        <taxon>Euteleostomi</taxon>
        <taxon>Archelosauria</taxon>
        <taxon>Archosauria</taxon>
        <taxon>Dinosauria</taxon>
        <taxon>Saurischia</taxon>
        <taxon>Theropoda</taxon>
        <taxon>Coelurosauria</taxon>
        <taxon>Aves</taxon>
        <taxon>Neognathae</taxon>
        <taxon>Neoaves</taxon>
        <taxon>Aequornithes</taxon>
        <taxon>Ciconiiformes</taxon>
        <taxon>Ciconiidae</taxon>
        <taxon>Mycteria</taxon>
    </lineage>
</organism>
<dbReference type="InterPro" id="IPR007110">
    <property type="entry name" value="Ig-like_dom"/>
</dbReference>
<dbReference type="InterPro" id="IPR040849">
    <property type="entry name" value="MyBP-C_THB"/>
</dbReference>
<evidence type="ECO:0000256" key="1">
    <source>
        <dbReference type="ARBA" id="ARBA00022737"/>
    </source>
</evidence>
<feature type="region of interest" description="Disordered" evidence="4">
    <location>
        <begin position="477"/>
        <end position="497"/>
    </location>
</feature>
<dbReference type="InterPro" id="IPR036179">
    <property type="entry name" value="Ig-like_dom_sf"/>
</dbReference>
<feature type="region of interest" description="Disordered" evidence="4">
    <location>
        <begin position="2765"/>
        <end position="2791"/>
    </location>
</feature>
<dbReference type="FunFam" id="2.60.40.10:FF:001097">
    <property type="entry name" value="Immunoglobulin-like and fibronectin type III domain-containing protein 1"/>
    <property type="match status" value="1"/>
</dbReference>
<feature type="region of interest" description="Disordered" evidence="4">
    <location>
        <begin position="3342"/>
        <end position="3366"/>
    </location>
</feature>
<feature type="domain" description="Fibronectin type-III" evidence="6">
    <location>
        <begin position="3159"/>
        <end position="3255"/>
    </location>
</feature>
<feature type="domain" description="Fibronectin type-III" evidence="6">
    <location>
        <begin position="3556"/>
        <end position="3650"/>
    </location>
</feature>
<evidence type="ECO:0000313" key="7">
    <source>
        <dbReference type="EMBL" id="KAK4809180.1"/>
    </source>
</evidence>
<evidence type="ECO:0000256" key="4">
    <source>
        <dbReference type="SAM" id="MobiDB-lite"/>
    </source>
</evidence>